<feature type="compositionally biased region" description="Low complexity" evidence="1">
    <location>
        <begin position="70"/>
        <end position="88"/>
    </location>
</feature>
<reference evidence="3" key="1">
    <citation type="journal article" date="2014" name="Proc. Natl. Acad. Sci. U.S.A.">
        <title>Extensive sampling of basidiomycete genomes demonstrates inadequacy of the white-rot/brown-rot paradigm for wood decay fungi.</title>
        <authorList>
            <person name="Riley R."/>
            <person name="Salamov A.A."/>
            <person name="Brown D.W."/>
            <person name="Nagy L.G."/>
            <person name="Floudas D."/>
            <person name="Held B.W."/>
            <person name="Levasseur A."/>
            <person name="Lombard V."/>
            <person name="Morin E."/>
            <person name="Otillar R."/>
            <person name="Lindquist E.A."/>
            <person name="Sun H."/>
            <person name="LaButti K.M."/>
            <person name="Schmutz J."/>
            <person name="Jabbour D."/>
            <person name="Luo H."/>
            <person name="Baker S.E."/>
            <person name="Pisabarro A.G."/>
            <person name="Walton J.D."/>
            <person name="Blanchette R.A."/>
            <person name="Henrissat B."/>
            <person name="Martin F."/>
            <person name="Cullen D."/>
            <person name="Hibbett D.S."/>
            <person name="Grigoriev I.V."/>
        </authorList>
    </citation>
    <scope>NUCLEOTIDE SEQUENCE [LARGE SCALE GENOMIC DNA]</scope>
    <source>
        <strain evidence="3">CBS 339.88</strain>
    </source>
</reference>
<dbReference type="AlphaFoldDB" id="A0A067TGN1"/>
<keyword evidence="3" id="KW-1185">Reference proteome</keyword>
<evidence type="ECO:0000313" key="3">
    <source>
        <dbReference type="Proteomes" id="UP000027222"/>
    </source>
</evidence>
<dbReference type="EMBL" id="KL142369">
    <property type="protein sequence ID" value="KDR82370.1"/>
    <property type="molecule type" value="Genomic_DNA"/>
</dbReference>
<organism evidence="2 3">
    <name type="scientific">Galerina marginata (strain CBS 339.88)</name>
    <dbReference type="NCBI Taxonomy" id="685588"/>
    <lineage>
        <taxon>Eukaryota</taxon>
        <taxon>Fungi</taxon>
        <taxon>Dikarya</taxon>
        <taxon>Basidiomycota</taxon>
        <taxon>Agaricomycotina</taxon>
        <taxon>Agaricomycetes</taxon>
        <taxon>Agaricomycetidae</taxon>
        <taxon>Agaricales</taxon>
        <taxon>Agaricineae</taxon>
        <taxon>Strophariaceae</taxon>
        <taxon>Galerina</taxon>
    </lineage>
</organism>
<dbReference type="HOGENOM" id="CLU_2469234_0_0_1"/>
<evidence type="ECO:0000313" key="2">
    <source>
        <dbReference type="EMBL" id="KDR82370.1"/>
    </source>
</evidence>
<proteinExistence type="predicted"/>
<dbReference type="Proteomes" id="UP000027222">
    <property type="component" value="Unassembled WGS sequence"/>
</dbReference>
<feature type="region of interest" description="Disordered" evidence="1">
    <location>
        <begin position="67"/>
        <end position="88"/>
    </location>
</feature>
<accession>A0A067TGN1</accession>
<evidence type="ECO:0000256" key="1">
    <source>
        <dbReference type="SAM" id="MobiDB-lite"/>
    </source>
</evidence>
<gene>
    <name evidence="2" type="ORF">GALMADRAFT_237650</name>
</gene>
<protein>
    <submittedName>
        <fullName evidence="2">Uncharacterized protein</fullName>
    </submittedName>
</protein>
<name>A0A067TGN1_GALM3</name>
<sequence length="88" mass="9877">MGPVLRSTFPFPFPSFPFPSLFPISFAPSQFPMSRFQLQKPPYLIYSKTLPTPAQLAHGTRSSIKKLTVPFPSQRQQSRPPMRGSPAV</sequence>